<evidence type="ECO:0000259" key="14">
    <source>
        <dbReference type="Pfam" id="PF17766"/>
    </source>
</evidence>
<dbReference type="InterPro" id="IPR036852">
    <property type="entry name" value="Peptidase_S8/S53_dom_sf"/>
</dbReference>
<evidence type="ECO:0008006" key="17">
    <source>
        <dbReference type="Google" id="ProtNLM"/>
    </source>
</evidence>
<dbReference type="AlphaFoldDB" id="A0A8J5ZBC4"/>
<dbReference type="InterPro" id="IPR015500">
    <property type="entry name" value="Peptidase_S8_subtilisin-rel"/>
</dbReference>
<feature type="domain" description="Inhibitor I9" evidence="13">
    <location>
        <begin position="29"/>
        <end position="114"/>
    </location>
</feature>
<evidence type="ECO:0000313" key="15">
    <source>
        <dbReference type="EMBL" id="KAG8485059.1"/>
    </source>
</evidence>
<comment type="caution">
    <text evidence="15">The sequence shown here is derived from an EMBL/GenBank/DDBJ whole genome shotgun (WGS) entry which is preliminary data.</text>
</comment>
<gene>
    <name evidence="15" type="ORF">CXB51_021130</name>
</gene>
<keyword evidence="6" id="KW-0325">Glycoprotein</keyword>
<dbReference type="Gene3D" id="3.40.50.200">
    <property type="entry name" value="Peptidase S8/S53 domain"/>
    <property type="match status" value="1"/>
</dbReference>
<dbReference type="CDD" id="cd04852">
    <property type="entry name" value="Peptidases_S8_3"/>
    <property type="match status" value="1"/>
</dbReference>
<dbReference type="SUPFAM" id="SSF52743">
    <property type="entry name" value="Subtilisin-like"/>
    <property type="match status" value="1"/>
</dbReference>
<dbReference type="GO" id="GO:0004252">
    <property type="term" value="F:serine-type endopeptidase activity"/>
    <property type="evidence" value="ECO:0007669"/>
    <property type="project" value="UniProtKB-UniRule"/>
</dbReference>
<dbReference type="EMBL" id="JAHUZN010000008">
    <property type="protein sequence ID" value="KAG8485059.1"/>
    <property type="molecule type" value="Genomic_DNA"/>
</dbReference>
<evidence type="ECO:0000256" key="4">
    <source>
        <dbReference type="ARBA" id="ARBA00022801"/>
    </source>
</evidence>
<evidence type="ECO:0000256" key="7">
    <source>
        <dbReference type="PIRSR" id="PIRSR615500-1"/>
    </source>
</evidence>
<dbReference type="PROSITE" id="PS00138">
    <property type="entry name" value="SUBTILASE_SER"/>
    <property type="match status" value="1"/>
</dbReference>
<evidence type="ECO:0000256" key="5">
    <source>
        <dbReference type="ARBA" id="ARBA00022825"/>
    </source>
</evidence>
<keyword evidence="4 8" id="KW-0378">Hydrolase</keyword>
<proteinExistence type="inferred from homology"/>
<dbReference type="Gene3D" id="2.60.40.2310">
    <property type="match status" value="1"/>
</dbReference>
<dbReference type="InterPro" id="IPR041469">
    <property type="entry name" value="Subtilisin-like_FN3"/>
</dbReference>
<keyword evidence="2 8" id="KW-0645">Protease</keyword>
<feature type="active site" description="Charge relay system" evidence="7 8">
    <location>
        <position position="151"/>
    </location>
</feature>
<dbReference type="InterPro" id="IPR037045">
    <property type="entry name" value="S8pro/Inhibitor_I9_sf"/>
</dbReference>
<dbReference type="PROSITE" id="PS51892">
    <property type="entry name" value="SUBTILASE"/>
    <property type="match status" value="1"/>
</dbReference>
<comment type="similarity">
    <text evidence="1 8">Belongs to the peptidase S8 family.</text>
</comment>
<evidence type="ECO:0000313" key="16">
    <source>
        <dbReference type="Proteomes" id="UP000701853"/>
    </source>
</evidence>
<dbReference type="Pfam" id="PF00082">
    <property type="entry name" value="Peptidase_S8"/>
    <property type="match status" value="1"/>
</dbReference>
<organism evidence="15 16">
    <name type="scientific">Gossypium anomalum</name>
    <dbReference type="NCBI Taxonomy" id="47600"/>
    <lineage>
        <taxon>Eukaryota</taxon>
        <taxon>Viridiplantae</taxon>
        <taxon>Streptophyta</taxon>
        <taxon>Embryophyta</taxon>
        <taxon>Tracheophyta</taxon>
        <taxon>Spermatophyta</taxon>
        <taxon>Magnoliopsida</taxon>
        <taxon>eudicotyledons</taxon>
        <taxon>Gunneridae</taxon>
        <taxon>Pentapetalae</taxon>
        <taxon>rosids</taxon>
        <taxon>malvids</taxon>
        <taxon>Malvales</taxon>
        <taxon>Malvaceae</taxon>
        <taxon>Malvoideae</taxon>
        <taxon>Gossypium</taxon>
    </lineage>
</organism>
<keyword evidence="5 8" id="KW-0720">Serine protease</keyword>
<keyword evidence="9" id="KW-1133">Transmembrane helix</keyword>
<dbReference type="GO" id="GO:0006508">
    <property type="term" value="P:proteolysis"/>
    <property type="evidence" value="ECO:0007669"/>
    <property type="project" value="UniProtKB-KW"/>
</dbReference>
<feature type="signal peptide" evidence="10">
    <location>
        <begin position="1"/>
        <end position="19"/>
    </location>
</feature>
<dbReference type="Pfam" id="PF05922">
    <property type="entry name" value="Inhibitor_I9"/>
    <property type="match status" value="1"/>
</dbReference>
<dbReference type="FunFam" id="3.50.30.30:FF:000005">
    <property type="entry name" value="subtilisin-like protease SBT1.5"/>
    <property type="match status" value="1"/>
</dbReference>
<dbReference type="InterPro" id="IPR045051">
    <property type="entry name" value="SBT"/>
</dbReference>
<dbReference type="PANTHER" id="PTHR10795">
    <property type="entry name" value="PROPROTEIN CONVERTASE SUBTILISIN/KEXIN"/>
    <property type="match status" value="1"/>
</dbReference>
<dbReference type="Proteomes" id="UP000701853">
    <property type="component" value="Chromosome 8"/>
</dbReference>
<dbReference type="SUPFAM" id="SSF52025">
    <property type="entry name" value="PA domain"/>
    <property type="match status" value="1"/>
</dbReference>
<feature type="active site" description="Charge relay system" evidence="7 8">
    <location>
        <position position="248"/>
    </location>
</feature>
<evidence type="ECO:0000256" key="6">
    <source>
        <dbReference type="ARBA" id="ARBA00023180"/>
    </source>
</evidence>
<keyword evidence="3 10" id="KW-0732">Signal</keyword>
<name>A0A8J5ZBC4_9ROSI</name>
<dbReference type="InterPro" id="IPR023828">
    <property type="entry name" value="Peptidase_S8_Ser-AS"/>
</dbReference>
<accession>A0A8J5ZBC4</accession>
<dbReference type="Gene3D" id="3.50.30.30">
    <property type="match status" value="1"/>
</dbReference>
<dbReference type="FunFam" id="2.60.40.2310:FF:000001">
    <property type="entry name" value="Subtilisin-like protease SBT1.5"/>
    <property type="match status" value="1"/>
</dbReference>
<feature type="chain" id="PRO_5035183306" description="Subtilisin-like protease SBT5.4" evidence="10">
    <location>
        <begin position="20"/>
        <end position="799"/>
    </location>
</feature>
<evidence type="ECO:0000256" key="8">
    <source>
        <dbReference type="PROSITE-ProRule" id="PRU01240"/>
    </source>
</evidence>
<evidence type="ECO:0000256" key="9">
    <source>
        <dbReference type="SAM" id="Phobius"/>
    </source>
</evidence>
<evidence type="ECO:0000259" key="13">
    <source>
        <dbReference type="Pfam" id="PF05922"/>
    </source>
</evidence>
<reference evidence="15 16" key="1">
    <citation type="journal article" date="2021" name="bioRxiv">
        <title>The Gossypium anomalum genome as a resource for cotton improvement and evolutionary analysis of hybrid incompatibility.</title>
        <authorList>
            <person name="Grover C.E."/>
            <person name="Yuan D."/>
            <person name="Arick M.A."/>
            <person name="Miller E.R."/>
            <person name="Hu G."/>
            <person name="Peterson D.G."/>
            <person name="Wendel J.F."/>
            <person name="Udall J.A."/>
        </authorList>
    </citation>
    <scope>NUCLEOTIDE SEQUENCE [LARGE SCALE GENOMIC DNA]</scope>
    <source>
        <strain evidence="15">JFW-Udall</strain>
        <tissue evidence="15">Leaf</tissue>
    </source>
</reference>
<dbReference type="PRINTS" id="PR00723">
    <property type="entry name" value="SUBTILISIN"/>
</dbReference>
<keyword evidence="16" id="KW-1185">Reference proteome</keyword>
<protein>
    <recommendedName>
        <fullName evidence="17">Subtilisin-like protease SBT5.4</fullName>
    </recommendedName>
</protein>
<dbReference type="InterPro" id="IPR046450">
    <property type="entry name" value="PA_dom_sf"/>
</dbReference>
<feature type="transmembrane region" description="Helical" evidence="9">
    <location>
        <begin position="155"/>
        <end position="177"/>
    </location>
</feature>
<feature type="domain" description="PA" evidence="12">
    <location>
        <begin position="428"/>
        <end position="502"/>
    </location>
</feature>
<evidence type="ECO:0000259" key="12">
    <source>
        <dbReference type="Pfam" id="PF02225"/>
    </source>
</evidence>
<dbReference type="OrthoDB" id="206201at2759"/>
<dbReference type="FunFam" id="3.40.50.200:FF:000006">
    <property type="entry name" value="Subtilisin-like protease SBT1.5"/>
    <property type="match status" value="1"/>
</dbReference>
<dbReference type="FunFam" id="3.30.70.80:FF:000002">
    <property type="entry name" value="Subtilisin-like protease SBT5.3"/>
    <property type="match status" value="1"/>
</dbReference>
<dbReference type="InterPro" id="IPR034197">
    <property type="entry name" value="Peptidases_S8_3"/>
</dbReference>
<dbReference type="CDD" id="cd02120">
    <property type="entry name" value="PA_subtilisin_like"/>
    <property type="match status" value="1"/>
</dbReference>
<dbReference type="InterPro" id="IPR000209">
    <property type="entry name" value="Peptidase_S8/S53_dom"/>
</dbReference>
<evidence type="ECO:0000256" key="2">
    <source>
        <dbReference type="ARBA" id="ARBA00022670"/>
    </source>
</evidence>
<feature type="domain" description="Peptidase S8/S53" evidence="11">
    <location>
        <begin position="237"/>
        <end position="645"/>
    </location>
</feature>
<evidence type="ECO:0000256" key="10">
    <source>
        <dbReference type="SAM" id="SignalP"/>
    </source>
</evidence>
<keyword evidence="9" id="KW-0812">Transmembrane</keyword>
<evidence type="ECO:0000256" key="3">
    <source>
        <dbReference type="ARBA" id="ARBA00022729"/>
    </source>
</evidence>
<evidence type="ECO:0000259" key="11">
    <source>
        <dbReference type="Pfam" id="PF00082"/>
    </source>
</evidence>
<evidence type="ECO:0000256" key="1">
    <source>
        <dbReference type="ARBA" id="ARBA00011073"/>
    </source>
</evidence>
<sequence>MMHAILSSLLLSFIVFSLSQSPTFAIKKSYIVYLGGHTHGLNPTTADLDYATSSHYELLASSVGSTELAREKIFYSYTRNINGFAAILEDKEAADIAKHPKVVSVFLNKGRKLHTTHSWDFLRLERDGLVPVDSLWNRTNFGADVIIGNLDTGMLYIWFCWHVFLTCFFCCNVMVFFGEGVWPESKSFSDEGYGPIPSRWRGSCTRDVGGVVCNRKLIGAKFFNKGYLAFIGDALNNTFKTVRDHEGHGSHTLSTAGGNFVPGASIFGHANGTAKGGSPRARVAAYKVCWPPLVGGNECFDADIIAAFDAAISDGVDVLSVSLGGNPSEFFEDGISIGAFHAVKKGISVVSSAGNSGPDPGTVSNVSPWMFTVGASTLDREFLSYVQLGNNKQLKGASLSSVAMSSRTFYPLISGGKAKAADALAEDAILCQPETIDPKKAKGKILVCVRGISGRTDKGKQALLAGAVGMILINDRRSGNEVIADPHLLPATHINFTDGNTLFAYINSTRNPTAYITPVETKFGLKPAPVMAAFSSRGPSLIEPSILKPDITAPGVSVLAAFTELVGPTEDESDKRRTPFCLQSGTSMSCPHVSGIVGLLKSLHPDWSPAAIRSAIMTTARIRDDTGNPMLDSSNKRATPFAYGSGHVRPNRAMDPGLVYDITVNDYLNFLCARGYNQSLLSLFLDKPYACPKSYGVMDLNYPSISVSQLNGSMTVSRTVKNVGSARSTYKALVRSPAGVTVSVKPSTLKFEKIGEEKKFEVKFELNKSNAKSEDYVFGELLWSDGSHYVRSPIVVKHK</sequence>
<dbReference type="Gene3D" id="3.30.70.80">
    <property type="entry name" value="Peptidase S8 propeptide/proteinase inhibitor I9"/>
    <property type="match status" value="1"/>
</dbReference>
<dbReference type="InterPro" id="IPR003137">
    <property type="entry name" value="PA_domain"/>
</dbReference>
<dbReference type="Pfam" id="PF17766">
    <property type="entry name" value="fn3_6"/>
    <property type="match status" value="1"/>
</dbReference>
<feature type="domain" description="Subtilisin-like protease fibronectin type-III" evidence="14">
    <location>
        <begin position="699"/>
        <end position="796"/>
    </location>
</feature>
<dbReference type="Pfam" id="PF02225">
    <property type="entry name" value="PA"/>
    <property type="match status" value="1"/>
</dbReference>
<keyword evidence="9" id="KW-0472">Membrane</keyword>
<dbReference type="InterPro" id="IPR010259">
    <property type="entry name" value="S8pro/Inhibitor_I9"/>
</dbReference>
<feature type="active site" description="Charge relay system" evidence="7 8">
    <location>
        <position position="587"/>
    </location>
</feature>